<dbReference type="GO" id="GO:0016192">
    <property type="term" value="P:vesicle-mediated transport"/>
    <property type="evidence" value="ECO:0007669"/>
    <property type="project" value="TreeGrafter"/>
</dbReference>
<evidence type="ECO:0000313" key="7">
    <source>
        <dbReference type="EMBL" id="CAD8690135.1"/>
    </source>
</evidence>
<feature type="transmembrane region" description="Helical" evidence="6">
    <location>
        <begin position="35"/>
        <end position="53"/>
    </location>
</feature>
<dbReference type="GO" id="GO:0009306">
    <property type="term" value="P:protein secretion"/>
    <property type="evidence" value="ECO:0007669"/>
    <property type="project" value="TreeGrafter"/>
</dbReference>
<comment type="subcellular location">
    <subcellularLocation>
        <location evidence="6">Golgi apparatus membrane</location>
        <topology evidence="6">Multi-pass membrane protein</topology>
    </subcellularLocation>
    <subcellularLocation>
        <location evidence="1">Membrane</location>
        <topology evidence="1">Multi-pass membrane protein</topology>
    </subcellularLocation>
</comment>
<keyword evidence="6" id="KW-0333">Golgi apparatus</keyword>
<dbReference type="GO" id="GO:0000139">
    <property type="term" value="C:Golgi membrane"/>
    <property type="evidence" value="ECO:0007669"/>
    <property type="project" value="UniProtKB-SubCell"/>
</dbReference>
<dbReference type="PANTHER" id="PTHR13019">
    <property type="entry name" value="GOLGI APPARATUS MEMBRANE PROTEIN TVP23"/>
    <property type="match status" value="1"/>
</dbReference>
<name>A0A7S0RZ70_9CHLO</name>
<dbReference type="PANTHER" id="PTHR13019:SF7">
    <property type="entry name" value="GOLGI APPARATUS MEMBRANE PROTEIN TVP23"/>
    <property type="match status" value="1"/>
</dbReference>
<keyword evidence="3 6" id="KW-0812">Transmembrane</keyword>
<evidence type="ECO:0000256" key="1">
    <source>
        <dbReference type="ARBA" id="ARBA00004141"/>
    </source>
</evidence>
<evidence type="ECO:0000256" key="5">
    <source>
        <dbReference type="ARBA" id="ARBA00023136"/>
    </source>
</evidence>
<feature type="transmembrane region" description="Helical" evidence="6">
    <location>
        <begin position="100"/>
        <end position="121"/>
    </location>
</feature>
<gene>
    <name evidence="7" type="ORF">POBO1169_LOCUS19440</name>
</gene>
<protein>
    <recommendedName>
        <fullName evidence="6">Golgi apparatus membrane protein TVP23</fullName>
    </recommendedName>
</protein>
<evidence type="ECO:0000256" key="3">
    <source>
        <dbReference type="ARBA" id="ARBA00022692"/>
    </source>
</evidence>
<reference evidence="7" key="1">
    <citation type="submission" date="2021-01" db="EMBL/GenBank/DDBJ databases">
        <authorList>
            <person name="Corre E."/>
            <person name="Pelletier E."/>
            <person name="Niang G."/>
            <person name="Scheremetjew M."/>
            <person name="Finn R."/>
            <person name="Kale V."/>
            <person name="Holt S."/>
            <person name="Cochrane G."/>
            <person name="Meng A."/>
            <person name="Brown T."/>
            <person name="Cohen L."/>
        </authorList>
    </citation>
    <scope>NUCLEOTIDE SEQUENCE</scope>
    <source>
        <strain evidence="7">CCMP722</strain>
    </source>
</reference>
<comment type="similarity">
    <text evidence="2 6">Belongs to the TVP23 family.</text>
</comment>
<accession>A0A7S0RZ70</accession>
<evidence type="ECO:0000256" key="6">
    <source>
        <dbReference type="RuleBase" id="RU361206"/>
    </source>
</evidence>
<dbReference type="InterPro" id="IPR008564">
    <property type="entry name" value="TVP23-like"/>
</dbReference>
<dbReference type="EMBL" id="HBFA01038864">
    <property type="protein sequence ID" value="CAD8690135.1"/>
    <property type="molecule type" value="Transcribed_RNA"/>
</dbReference>
<evidence type="ECO:0000256" key="2">
    <source>
        <dbReference type="ARBA" id="ARBA00005467"/>
    </source>
</evidence>
<evidence type="ECO:0000256" key="4">
    <source>
        <dbReference type="ARBA" id="ARBA00022989"/>
    </source>
</evidence>
<proteinExistence type="inferred from homology"/>
<keyword evidence="4 6" id="KW-1133">Transmembrane helix</keyword>
<organism evidence="7">
    <name type="scientific">Pyramimonas obovata</name>
    <dbReference type="NCBI Taxonomy" id="1411642"/>
    <lineage>
        <taxon>Eukaryota</taxon>
        <taxon>Viridiplantae</taxon>
        <taxon>Chlorophyta</taxon>
        <taxon>Pyramimonadophyceae</taxon>
        <taxon>Pyramimonadales</taxon>
        <taxon>Pyramimonadaceae</taxon>
        <taxon>Pyramimonas</taxon>
        <taxon>Pyramimonas incertae sedis</taxon>
    </lineage>
</organism>
<dbReference type="Pfam" id="PF05832">
    <property type="entry name" value="DUF846"/>
    <property type="match status" value="1"/>
</dbReference>
<sequence>MVDFSKLPHPKTTACHIGFKVAALLVYILCEWFNSAYVFNFISVVMLLAIDFWTVKNVSGRLLVGLRWWNEITDEGDSLWKFESLDAEGLKSVNTEESRIFWYTLYLTPMLWAFLAFVAIIKLDLDYLMITVVAIVLSGTNIVGYSKGSKDAKQRLTDMATQSMASSVFTGSWA</sequence>
<dbReference type="AlphaFoldDB" id="A0A7S0RZ70"/>
<comment type="function">
    <text evidence="6">Golgi membrane protein involved in vesicular trafficking.</text>
</comment>
<feature type="transmembrane region" description="Helical" evidence="6">
    <location>
        <begin position="127"/>
        <end position="145"/>
    </location>
</feature>
<keyword evidence="5 6" id="KW-0472">Membrane</keyword>